<feature type="compositionally biased region" description="Polar residues" evidence="1">
    <location>
        <begin position="74"/>
        <end position="83"/>
    </location>
</feature>
<accession>A0A8H3XRZ7</accession>
<sequence length="83" mass="9048">MAEAKKKVHSQYRNARNGAMLVEPVSMGMRSKSVIPVRSNDCAFLFIIPGQSPKKDANTANDDISDTHERILSPNDSSGGDED</sequence>
<reference evidence="2 3" key="1">
    <citation type="submission" date="2020-01" db="EMBL/GenBank/DDBJ databases">
        <title>Draft genome sequence of Aspergillus udagawae IFM 46972.</title>
        <authorList>
            <person name="Takahashi H."/>
            <person name="Yaguchi T."/>
        </authorList>
    </citation>
    <scope>NUCLEOTIDE SEQUENCE [LARGE SCALE GENOMIC DNA]</scope>
    <source>
        <strain evidence="2 3">IFM 46972</strain>
    </source>
</reference>
<gene>
    <name evidence="2" type="ORF">IFM46972_11483</name>
</gene>
<feature type="region of interest" description="Disordered" evidence="1">
    <location>
        <begin position="51"/>
        <end position="83"/>
    </location>
</feature>
<comment type="caution">
    <text evidence="2">The sequence shown here is derived from an EMBL/GenBank/DDBJ whole genome shotgun (WGS) entry which is preliminary data.</text>
</comment>
<evidence type="ECO:0000256" key="1">
    <source>
        <dbReference type="SAM" id="MobiDB-lite"/>
    </source>
</evidence>
<proteinExistence type="predicted"/>
<name>A0A8H3XRZ7_9EURO</name>
<evidence type="ECO:0000313" key="3">
    <source>
        <dbReference type="Proteomes" id="UP000465221"/>
    </source>
</evidence>
<dbReference type="Proteomes" id="UP000465221">
    <property type="component" value="Unassembled WGS sequence"/>
</dbReference>
<dbReference type="AlphaFoldDB" id="A0A8H3XRZ7"/>
<dbReference type="EMBL" id="BLKC01000237">
    <property type="protein sequence ID" value="GFF59822.1"/>
    <property type="molecule type" value="Genomic_DNA"/>
</dbReference>
<protein>
    <submittedName>
        <fullName evidence="2">Uncharacterized protein</fullName>
    </submittedName>
</protein>
<organism evidence="2 3">
    <name type="scientific">Aspergillus udagawae</name>
    <dbReference type="NCBI Taxonomy" id="91492"/>
    <lineage>
        <taxon>Eukaryota</taxon>
        <taxon>Fungi</taxon>
        <taxon>Dikarya</taxon>
        <taxon>Ascomycota</taxon>
        <taxon>Pezizomycotina</taxon>
        <taxon>Eurotiomycetes</taxon>
        <taxon>Eurotiomycetidae</taxon>
        <taxon>Eurotiales</taxon>
        <taxon>Aspergillaceae</taxon>
        <taxon>Aspergillus</taxon>
        <taxon>Aspergillus subgen. Fumigati</taxon>
    </lineage>
</organism>
<evidence type="ECO:0000313" key="2">
    <source>
        <dbReference type="EMBL" id="GFF59822.1"/>
    </source>
</evidence>